<evidence type="ECO:0000256" key="1">
    <source>
        <dbReference type="ARBA" id="ARBA00022737"/>
    </source>
</evidence>
<dbReference type="CDD" id="cd00063">
    <property type="entry name" value="FN3"/>
    <property type="match status" value="1"/>
</dbReference>
<dbReference type="PANTHER" id="PTHR46708">
    <property type="entry name" value="TENASCIN"/>
    <property type="match status" value="1"/>
</dbReference>
<dbReference type="SUPFAM" id="SSF49265">
    <property type="entry name" value="Fibronectin type III"/>
    <property type="match status" value="4"/>
</dbReference>
<dbReference type="STRING" id="361077.A0A151Z565"/>
<comment type="caution">
    <text evidence="4">The sequence shown here is derived from an EMBL/GenBank/DDBJ whole genome shotgun (WGS) entry which is preliminary data.</text>
</comment>
<dbReference type="InParanoid" id="A0A151Z565"/>
<feature type="chain" id="PRO_5007592838" evidence="2">
    <location>
        <begin position="20"/>
        <end position="1172"/>
    </location>
</feature>
<dbReference type="EMBL" id="LODT01000042">
    <property type="protein sequence ID" value="KYQ89119.1"/>
    <property type="molecule type" value="Genomic_DNA"/>
</dbReference>
<evidence type="ECO:0000313" key="5">
    <source>
        <dbReference type="Proteomes" id="UP000076078"/>
    </source>
</evidence>
<proteinExistence type="predicted"/>
<keyword evidence="1" id="KW-0677">Repeat</keyword>
<dbReference type="PROSITE" id="PS50853">
    <property type="entry name" value="FN3"/>
    <property type="match status" value="2"/>
</dbReference>
<dbReference type="OMA" id="TENYIFL"/>
<keyword evidence="5" id="KW-1185">Reference proteome</keyword>
<dbReference type="AlphaFoldDB" id="A0A151Z565"/>
<dbReference type="Gene3D" id="2.60.40.10">
    <property type="entry name" value="Immunoglobulins"/>
    <property type="match status" value="3"/>
</dbReference>
<reference evidence="4 5" key="1">
    <citation type="submission" date="2015-12" db="EMBL/GenBank/DDBJ databases">
        <title>Dictyostelia acquired genes for synthesis and detection of signals that induce cell-type specialization by lateral gene transfer from prokaryotes.</title>
        <authorList>
            <person name="Gloeckner G."/>
            <person name="Schaap P."/>
        </authorList>
    </citation>
    <scope>NUCLEOTIDE SEQUENCE [LARGE SCALE GENOMIC DNA]</scope>
    <source>
        <strain evidence="4 5">TK</strain>
    </source>
</reference>
<feature type="domain" description="Fibronectin type-III" evidence="3">
    <location>
        <begin position="1046"/>
        <end position="1140"/>
    </location>
</feature>
<keyword evidence="2" id="KW-0732">Signal</keyword>
<protein>
    <submittedName>
        <fullName evidence="4">Cellulase</fullName>
    </submittedName>
</protein>
<name>A0A151Z565_TIELA</name>
<accession>A0A151Z565</accession>
<evidence type="ECO:0000313" key="4">
    <source>
        <dbReference type="EMBL" id="KYQ89119.1"/>
    </source>
</evidence>
<sequence length="1172" mass="126774">MNKFTIVTILFTLVLLNYGSDKKLYVRGDTLYPFYNMIIYDSCTTKNVLRVISVPKQICTSIGGGYSLRALDDGTTMRISSSNSPTSCQGSIVENIISATSEFDGTYCDSTKGISLVKTMAPQIPTENYIFLQKYYSCLYGMNNGIPSPTLTFYGIIKPNTCAKGDSPASYMKATYDSNLTVSINGFDSSGPTCTGSLIANDFQLCGQLFQNYNIIRTFYVPSPRPQLTMSYGAITMTGYGSLSVGGITNNGAWPGIAITYSVDYFNGTNYVFINYVVNSANFAITNIPDGLASTTLKIYVVGVDFTGTTTPPSAITPSIDLPLLPLMVNVSTVTYTTTSLTILYNGIYGLFGGTPSFSLVASGIGNILDSTCFTSSTCSPISSTCQQVQGKCSLTGLTPGATVSFDIVYSNSGKSSNAFRYDQKLYDIVSVTSVYVKYTPTSVTVSYITSGGIPNSILFNVTIDGEPTKGCFNTTQSSCEITSLTTFSTYNITVTATSDGFTASNSVLVKLYDDIRSFNMTTTKRTTSIGITTSLQGGDTSLNRYTVYLNDSIVYENQQSTQYQLTQLSPNTQYIVKVVVTNNDNSLESETTVSTYDFITTPTVTLLTTRYIGFTIGFESVNGVPSETVYSVYVDTFLVNDCTDISTTQCIITGLAIGSMHNITVRATNDAYSLSKSNTWTTSKKPQMVDFDIDYYTTKAIQISYTSEFGEDENPVTYTITLDDNINTRTITDQSCVTGNECTISSGLVPGTEYTVSLTPTSNQQSGTTVDKVVTLFKKVTKPILSVESTTKTISANFSSEEGVSSPPTAYSIWLNDQLIDDQICNTSTKHCTLTGLLDNTNYKVQVIAVNDGDSVTSDAKNIKTVAKINNLLMNVTKLTTSILQITFQVNNGMPNGTIYTVELNNQVVTDCSGISTEICTISDLDDDTEYQIKVTAVNDGFSLESSKSVRTFKIISNPIIQVTQEESTNSLVIKFPDIGGVPLFSLYNVAINNSALVNCTDISVDTCIVNNITIGENYAIHVTVVNDGYTVNSATIYITVPYLSSFTVSVGQIGTDGFTVDWSECTGGADGMTTYNTDISVNGQSWSSSCSDIPQGQPRTCKASNLQDDTNYNIRVSCHNTAMTSPKISTSQAKTLNLPESSDSTISTAIKLYQPIFNILLIIFLITIII</sequence>
<evidence type="ECO:0000259" key="3">
    <source>
        <dbReference type="PROSITE" id="PS50853"/>
    </source>
</evidence>
<evidence type="ECO:0000256" key="2">
    <source>
        <dbReference type="SAM" id="SignalP"/>
    </source>
</evidence>
<feature type="domain" description="Fibronectin type-III" evidence="3">
    <location>
        <begin position="780"/>
        <end position="869"/>
    </location>
</feature>
<gene>
    <name evidence="4" type="ORF">DLAC_10356</name>
</gene>
<dbReference type="Proteomes" id="UP000076078">
    <property type="component" value="Unassembled WGS sequence"/>
</dbReference>
<dbReference type="PANTHER" id="PTHR46708:SF2">
    <property type="entry name" value="FIBRONECTIN TYPE-III DOMAIN-CONTAINING PROTEIN"/>
    <property type="match status" value="1"/>
</dbReference>
<organism evidence="4 5">
    <name type="scientific">Tieghemostelium lacteum</name>
    <name type="common">Slime mold</name>
    <name type="synonym">Dictyostelium lacteum</name>
    <dbReference type="NCBI Taxonomy" id="361077"/>
    <lineage>
        <taxon>Eukaryota</taxon>
        <taxon>Amoebozoa</taxon>
        <taxon>Evosea</taxon>
        <taxon>Eumycetozoa</taxon>
        <taxon>Dictyostelia</taxon>
        <taxon>Dictyosteliales</taxon>
        <taxon>Raperosteliaceae</taxon>
        <taxon>Tieghemostelium</taxon>
    </lineage>
</organism>
<dbReference type="InterPro" id="IPR050991">
    <property type="entry name" value="ECM_Regulatory_Proteins"/>
</dbReference>
<feature type="signal peptide" evidence="2">
    <location>
        <begin position="1"/>
        <end position="19"/>
    </location>
</feature>
<dbReference type="InterPro" id="IPR013783">
    <property type="entry name" value="Ig-like_fold"/>
</dbReference>
<dbReference type="SMART" id="SM00060">
    <property type="entry name" value="FN3"/>
    <property type="match status" value="8"/>
</dbReference>
<dbReference type="InterPro" id="IPR003961">
    <property type="entry name" value="FN3_dom"/>
</dbReference>
<dbReference type="InterPro" id="IPR036116">
    <property type="entry name" value="FN3_sf"/>
</dbReference>